<name>A0A6A6VEF1_9PLEO</name>
<proteinExistence type="predicted"/>
<feature type="region of interest" description="Disordered" evidence="1">
    <location>
        <begin position="1"/>
        <end position="23"/>
    </location>
</feature>
<dbReference type="EMBL" id="MU006570">
    <property type="protein sequence ID" value="KAF2747930.1"/>
    <property type="molecule type" value="Genomic_DNA"/>
</dbReference>
<reference evidence="2" key="1">
    <citation type="journal article" date="2020" name="Stud. Mycol.">
        <title>101 Dothideomycetes genomes: a test case for predicting lifestyles and emergence of pathogens.</title>
        <authorList>
            <person name="Haridas S."/>
            <person name="Albert R."/>
            <person name="Binder M."/>
            <person name="Bloem J."/>
            <person name="Labutti K."/>
            <person name="Salamov A."/>
            <person name="Andreopoulos B."/>
            <person name="Baker S."/>
            <person name="Barry K."/>
            <person name="Bills G."/>
            <person name="Bluhm B."/>
            <person name="Cannon C."/>
            <person name="Castanera R."/>
            <person name="Culley D."/>
            <person name="Daum C."/>
            <person name="Ezra D."/>
            <person name="Gonzalez J."/>
            <person name="Henrissat B."/>
            <person name="Kuo A."/>
            <person name="Liang C."/>
            <person name="Lipzen A."/>
            <person name="Lutzoni F."/>
            <person name="Magnuson J."/>
            <person name="Mondo S."/>
            <person name="Nolan M."/>
            <person name="Ohm R."/>
            <person name="Pangilinan J."/>
            <person name="Park H.-J."/>
            <person name="Ramirez L."/>
            <person name="Alfaro M."/>
            <person name="Sun H."/>
            <person name="Tritt A."/>
            <person name="Yoshinaga Y."/>
            <person name="Zwiers L.-H."/>
            <person name="Turgeon B."/>
            <person name="Goodwin S."/>
            <person name="Spatafora J."/>
            <person name="Crous P."/>
            <person name="Grigoriev I."/>
        </authorList>
    </citation>
    <scope>NUCLEOTIDE SEQUENCE</scope>
    <source>
        <strain evidence="2">CBS 119925</strain>
    </source>
</reference>
<evidence type="ECO:0000313" key="2">
    <source>
        <dbReference type="EMBL" id="KAF2747930.1"/>
    </source>
</evidence>
<accession>A0A6A6VEF1</accession>
<organism evidence="2 3">
    <name type="scientific">Sporormia fimetaria CBS 119925</name>
    <dbReference type="NCBI Taxonomy" id="1340428"/>
    <lineage>
        <taxon>Eukaryota</taxon>
        <taxon>Fungi</taxon>
        <taxon>Dikarya</taxon>
        <taxon>Ascomycota</taxon>
        <taxon>Pezizomycotina</taxon>
        <taxon>Dothideomycetes</taxon>
        <taxon>Pleosporomycetidae</taxon>
        <taxon>Pleosporales</taxon>
        <taxon>Sporormiaceae</taxon>
        <taxon>Sporormia</taxon>
    </lineage>
</organism>
<dbReference type="Proteomes" id="UP000799440">
    <property type="component" value="Unassembled WGS sequence"/>
</dbReference>
<evidence type="ECO:0000313" key="3">
    <source>
        <dbReference type="Proteomes" id="UP000799440"/>
    </source>
</evidence>
<dbReference type="AlphaFoldDB" id="A0A6A6VEF1"/>
<evidence type="ECO:0000256" key="1">
    <source>
        <dbReference type="SAM" id="MobiDB-lite"/>
    </source>
</evidence>
<sequence>MPWLRPLQPRGLHRQPQGGAPLSSLPFVGYPPCATVLENGELSFVNASRYSSGLGRGDDSWGELGHAVTCTCASWLLFVPVSLGR</sequence>
<protein>
    <submittedName>
        <fullName evidence="2">Uncharacterized protein</fullName>
    </submittedName>
</protein>
<gene>
    <name evidence="2" type="ORF">M011DRAFT_466969</name>
</gene>
<keyword evidence="3" id="KW-1185">Reference proteome</keyword>